<name>A0A5J4QP46_9EUKA</name>
<proteinExistence type="predicted"/>
<protein>
    <submittedName>
        <fullName evidence="1">Uncharacterized protein</fullName>
    </submittedName>
</protein>
<accession>A0A5J4QP46</accession>
<dbReference type="Proteomes" id="UP000324800">
    <property type="component" value="Unassembled WGS sequence"/>
</dbReference>
<reference evidence="1 2" key="1">
    <citation type="submission" date="2019-03" db="EMBL/GenBank/DDBJ databases">
        <title>Single cell metagenomics reveals metabolic interactions within the superorganism composed of flagellate Streblomastix strix and complex community of Bacteroidetes bacteria on its surface.</title>
        <authorList>
            <person name="Treitli S.C."/>
            <person name="Kolisko M."/>
            <person name="Husnik F."/>
            <person name="Keeling P."/>
            <person name="Hampl V."/>
        </authorList>
    </citation>
    <scope>NUCLEOTIDE SEQUENCE [LARGE SCALE GENOMIC DNA]</scope>
    <source>
        <strain evidence="1">ST1C</strain>
    </source>
</reference>
<dbReference type="AlphaFoldDB" id="A0A5J4QP46"/>
<gene>
    <name evidence="1" type="ORF">EZS28_054281</name>
</gene>
<organism evidence="1 2">
    <name type="scientific">Streblomastix strix</name>
    <dbReference type="NCBI Taxonomy" id="222440"/>
    <lineage>
        <taxon>Eukaryota</taxon>
        <taxon>Metamonada</taxon>
        <taxon>Preaxostyla</taxon>
        <taxon>Oxymonadida</taxon>
        <taxon>Streblomastigidae</taxon>
        <taxon>Streblomastix</taxon>
    </lineage>
</organism>
<evidence type="ECO:0000313" key="1">
    <source>
        <dbReference type="EMBL" id="KAA6323727.1"/>
    </source>
</evidence>
<sequence>QYDYCFCAVDDNECNTGPEQCTEQYHPRRCECPYEADDLINIPKRSCGCVEDDQRDECQKDSIYYFVGTIDDNHILELDYNKFDFEIRNTINFAKITDYEPYKENISASDSSFLSISKEEFEKLKLTKALNQDEIQCNMIYLLRNFYTSLGIIAKVMNNVDIAPSATYMFAAGPRKVTISNVPQEDKKYFSDFEIGYSCYDDNLAFSSYYGLHKFGISDSICFPNTGIPSDITKC</sequence>
<comment type="caution">
    <text evidence="1">The sequence shown here is derived from an EMBL/GenBank/DDBJ whole genome shotgun (WGS) entry which is preliminary data.</text>
</comment>
<feature type="non-terminal residue" evidence="1">
    <location>
        <position position="235"/>
    </location>
</feature>
<dbReference type="EMBL" id="SNRW01044567">
    <property type="protein sequence ID" value="KAA6323727.1"/>
    <property type="molecule type" value="Genomic_DNA"/>
</dbReference>
<feature type="non-terminal residue" evidence="1">
    <location>
        <position position="1"/>
    </location>
</feature>
<evidence type="ECO:0000313" key="2">
    <source>
        <dbReference type="Proteomes" id="UP000324800"/>
    </source>
</evidence>